<dbReference type="MEROPS" id="I04.978"/>
<dbReference type="SUPFAM" id="SSF56574">
    <property type="entry name" value="Serpins"/>
    <property type="match status" value="1"/>
</dbReference>
<dbReference type="PANTHER" id="PTHR11461">
    <property type="entry name" value="SERINE PROTEASE INHIBITOR, SERPIN"/>
    <property type="match status" value="1"/>
</dbReference>
<accession>Q0Q021</accession>
<dbReference type="InterPro" id="IPR042178">
    <property type="entry name" value="Serpin_sf_1"/>
</dbReference>
<dbReference type="GO" id="GO:0004867">
    <property type="term" value="F:serine-type endopeptidase inhibitor activity"/>
    <property type="evidence" value="ECO:0007669"/>
    <property type="project" value="UniProtKB-KW"/>
</dbReference>
<comment type="similarity">
    <text evidence="1">Belongs to the serpin family.</text>
</comment>
<dbReference type="GO" id="GO:0005615">
    <property type="term" value="C:extracellular space"/>
    <property type="evidence" value="ECO:0007669"/>
    <property type="project" value="InterPro"/>
</dbReference>
<name>Q0Q021_ANTMY</name>
<feature type="domain" description="Serpin" evidence="4">
    <location>
        <begin position="1"/>
        <end position="127"/>
    </location>
</feature>
<evidence type="ECO:0000256" key="1">
    <source>
        <dbReference type="ARBA" id="ARBA00009500"/>
    </source>
</evidence>
<keyword evidence="2" id="KW-0646">Protease inhibitor</keyword>
<dbReference type="InterPro" id="IPR036186">
    <property type="entry name" value="Serpin_sf"/>
</dbReference>
<dbReference type="PANTHER" id="PTHR11461:SF211">
    <property type="entry name" value="GH10112P-RELATED"/>
    <property type="match status" value="1"/>
</dbReference>
<dbReference type="InterPro" id="IPR023796">
    <property type="entry name" value="Serpin_dom"/>
</dbReference>
<dbReference type="InterPro" id="IPR042185">
    <property type="entry name" value="Serpin_sf_2"/>
</dbReference>
<keyword evidence="3" id="KW-0722">Serine protease inhibitor</keyword>
<organism evidence="5">
    <name type="scientific">Antheraea mylitta</name>
    <name type="common">Tasar silkworm</name>
    <dbReference type="NCBI Taxonomy" id="34739"/>
    <lineage>
        <taxon>Eukaryota</taxon>
        <taxon>Metazoa</taxon>
        <taxon>Ecdysozoa</taxon>
        <taxon>Arthropoda</taxon>
        <taxon>Hexapoda</taxon>
        <taxon>Insecta</taxon>
        <taxon>Pterygota</taxon>
        <taxon>Neoptera</taxon>
        <taxon>Endopterygota</taxon>
        <taxon>Lepidoptera</taxon>
        <taxon>Glossata</taxon>
        <taxon>Ditrysia</taxon>
        <taxon>Bombycoidea</taxon>
        <taxon>Saturniidae</taxon>
        <taxon>Saturniinae</taxon>
        <taxon>Saturniini</taxon>
        <taxon>Antheraea</taxon>
    </lineage>
</organism>
<dbReference type="AlphaFoldDB" id="Q0Q021"/>
<protein>
    <submittedName>
        <fullName evidence="5">Serpin-like protein</fullName>
    </submittedName>
</protein>
<dbReference type="Gene3D" id="2.30.39.10">
    <property type="entry name" value="Alpha-1-antitrypsin, domain 1"/>
    <property type="match status" value="1"/>
</dbReference>
<evidence type="ECO:0000259" key="4">
    <source>
        <dbReference type="Pfam" id="PF00079"/>
    </source>
</evidence>
<evidence type="ECO:0000256" key="2">
    <source>
        <dbReference type="ARBA" id="ARBA00022690"/>
    </source>
</evidence>
<dbReference type="Pfam" id="PF00079">
    <property type="entry name" value="Serpin"/>
    <property type="match status" value="1"/>
</dbReference>
<reference evidence="5" key="1">
    <citation type="journal article" date="2006" name="BMC Genomics">
        <title>Analysis of bacteria-challenged wild silkmoth, Antheraea mylitta (lepidoptera) transcriptome reveals potential immune genes.</title>
        <authorList>
            <person name="Gandhe A.S."/>
            <person name="Arunkumar K.P."/>
            <person name="John S.H."/>
            <person name="Nagaraju J."/>
        </authorList>
    </citation>
    <scope>NUCLEOTIDE SEQUENCE</scope>
</reference>
<feature type="non-terminal residue" evidence="5">
    <location>
        <position position="1"/>
    </location>
</feature>
<dbReference type="Gene3D" id="3.30.497.10">
    <property type="entry name" value="Antithrombin, subunit I, domain 2"/>
    <property type="match status" value="1"/>
</dbReference>
<dbReference type="InterPro" id="IPR000215">
    <property type="entry name" value="Serpin_fam"/>
</dbReference>
<feature type="non-terminal residue" evidence="5">
    <location>
        <position position="130"/>
    </location>
</feature>
<evidence type="ECO:0000256" key="3">
    <source>
        <dbReference type="ARBA" id="ARBA00022900"/>
    </source>
</evidence>
<dbReference type="EMBL" id="DQ666510">
    <property type="protein sequence ID" value="ABG72713.1"/>
    <property type="molecule type" value="mRNA"/>
</dbReference>
<sequence>VEDHTNEHIKDLVTPDMIDAGTVAVLVNAIYFKGSWKDKFLTGFTQNRPFHVTKDKTIEVPTMYRTGDYAYGESTELDAKLLEIPYEGEESSFLIVLPNNIDGIQALANKLKDFKVLERAQQNMQTTEVG</sequence>
<proteinExistence type="evidence at transcript level"/>
<evidence type="ECO:0000313" key="5">
    <source>
        <dbReference type="EMBL" id="ABG72713.1"/>
    </source>
</evidence>